<proteinExistence type="predicted"/>
<reference evidence="1 2" key="1">
    <citation type="submission" date="2016-10" db="EMBL/GenBank/DDBJ databases">
        <authorList>
            <person name="de Groot N.N."/>
        </authorList>
    </citation>
    <scope>NUCLEOTIDE SEQUENCE [LARGE SCALE GENOMIC DNA]</scope>
    <source>
        <strain evidence="1 2">ATCC 51327</strain>
    </source>
</reference>
<keyword evidence="2" id="KW-1185">Reference proteome</keyword>
<gene>
    <name evidence="1" type="ORF">SAMN02983006_00812</name>
</gene>
<evidence type="ECO:0000313" key="2">
    <source>
        <dbReference type="Proteomes" id="UP000199006"/>
    </source>
</evidence>
<dbReference type="AlphaFoldDB" id="A0A1I4GMK2"/>
<accession>A0A1I4GMK2</accession>
<dbReference type="EMBL" id="FOTI01000007">
    <property type="protein sequence ID" value="SFL31282.1"/>
    <property type="molecule type" value="Genomic_DNA"/>
</dbReference>
<dbReference type="Proteomes" id="UP000199006">
    <property type="component" value="Unassembled WGS sequence"/>
</dbReference>
<dbReference type="STRING" id="29563.SAMN02983006_00812"/>
<dbReference type="RefSeq" id="WP_089860062.1">
    <property type="nucleotide sequence ID" value="NZ_FOTI01000007.1"/>
</dbReference>
<protein>
    <submittedName>
        <fullName evidence="1">Uncharacterized protein</fullName>
    </submittedName>
</protein>
<name>A0A1I4GMK2_9FIRM</name>
<evidence type="ECO:0000313" key="1">
    <source>
        <dbReference type="EMBL" id="SFL31282.1"/>
    </source>
</evidence>
<organism evidence="1 2">
    <name type="scientific">Halanaerobium salsuginis</name>
    <dbReference type="NCBI Taxonomy" id="29563"/>
    <lineage>
        <taxon>Bacteria</taxon>
        <taxon>Bacillati</taxon>
        <taxon>Bacillota</taxon>
        <taxon>Clostridia</taxon>
        <taxon>Halanaerobiales</taxon>
        <taxon>Halanaerobiaceae</taxon>
        <taxon>Halanaerobium</taxon>
    </lineage>
</organism>
<sequence>MKLLSKRIVVLLSCLLFCVFSLTVFAEGERDLLGKLELGQVLKFAELEGYQEAPELEKLVKAGKLPPIAERIPTKPLIRQAATMLDGPRSVWWGLA</sequence>